<proteinExistence type="predicted"/>
<feature type="domain" description="Ubiquitin-like" evidence="1">
    <location>
        <begin position="114"/>
        <end position="173"/>
    </location>
</feature>
<dbReference type="Gene3D" id="3.10.20.90">
    <property type="entry name" value="Phosphatidylinositol 3-kinase Catalytic Subunit, Chain A, domain 1"/>
    <property type="match status" value="2"/>
</dbReference>
<evidence type="ECO:0000313" key="3">
    <source>
        <dbReference type="Proteomes" id="UP001162131"/>
    </source>
</evidence>
<dbReference type="AlphaFoldDB" id="A0AAU9IAI4"/>
<dbReference type="Pfam" id="PF00240">
    <property type="entry name" value="ubiquitin"/>
    <property type="match status" value="2"/>
</dbReference>
<dbReference type="InterPro" id="IPR015496">
    <property type="entry name" value="Ubiquilin"/>
</dbReference>
<comment type="caution">
    <text evidence="2">The sequence shown here is derived from an EMBL/GenBank/DDBJ whole genome shotgun (WGS) entry which is preliminary data.</text>
</comment>
<evidence type="ECO:0000259" key="1">
    <source>
        <dbReference type="PROSITE" id="PS50053"/>
    </source>
</evidence>
<dbReference type="PANTHER" id="PTHR10677:SF3">
    <property type="entry name" value="FI07626P-RELATED"/>
    <property type="match status" value="1"/>
</dbReference>
<name>A0AAU9IAI4_9CILI</name>
<organism evidence="2 3">
    <name type="scientific">Blepharisma stoltei</name>
    <dbReference type="NCBI Taxonomy" id="1481888"/>
    <lineage>
        <taxon>Eukaryota</taxon>
        <taxon>Sar</taxon>
        <taxon>Alveolata</taxon>
        <taxon>Ciliophora</taxon>
        <taxon>Postciliodesmatophora</taxon>
        <taxon>Heterotrichea</taxon>
        <taxon>Heterotrichida</taxon>
        <taxon>Blepharismidae</taxon>
        <taxon>Blepharisma</taxon>
    </lineage>
</organism>
<dbReference type="GO" id="GO:0005829">
    <property type="term" value="C:cytosol"/>
    <property type="evidence" value="ECO:0007669"/>
    <property type="project" value="TreeGrafter"/>
</dbReference>
<feature type="domain" description="Ubiquitin-like" evidence="1">
    <location>
        <begin position="192"/>
        <end position="265"/>
    </location>
</feature>
<dbReference type="GO" id="GO:0006511">
    <property type="term" value="P:ubiquitin-dependent protein catabolic process"/>
    <property type="evidence" value="ECO:0007669"/>
    <property type="project" value="TreeGrafter"/>
</dbReference>
<evidence type="ECO:0000313" key="2">
    <source>
        <dbReference type="EMBL" id="CAG9310920.1"/>
    </source>
</evidence>
<gene>
    <name evidence="2" type="ORF">BSTOLATCC_MIC2634</name>
</gene>
<dbReference type="GO" id="GO:0031593">
    <property type="term" value="F:polyubiquitin modification-dependent protein binding"/>
    <property type="evidence" value="ECO:0007669"/>
    <property type="project" value="TreeGrafter"/>
</dbReference>
<sequence length="402" mass="46564">MVEAEREIRLSWLYCQDYSIKLGSDTKELKENIENATGIPIDLQIIQLDKATFEGENLYEAILQKQFSSLRVLSNDPEFIEYNNKNEGISFERDENNDLPVESMPSEESKEVELIIIVKKEKNMITINDSCTILDLKYEIEKKLKIAFGYQILFYKGIVLRNKQKIRTLELKNPIKLMKRLTGEKFDIDKVLNLKILNENPFTLMVPPTIAIEAVKTVIFNKKEIEQNSQSLYFEGRLLEDNEILKTIFQSSEPELALITRQIGCGVKKKQALAVDLRTKQKSSDRPNEYIKPVTRIFNIFIQCINKCEETKDIRFDEGLVIGREDFPLICRCGSPVNVDIVVHEACWKFFGIKNGNRIILNSRRSEGDNPTFILYENKQISDLSSFSEFRFEVKKSRASKS</sequence>
<dbReference type="CDD" id="cd17039">
    <property type="entry name" value="Ubl_ubiquitin_like"/>
    <property type="match status" value="2"/>
</dbReference>
<dbReference type="PANTHER" id="PTHR10677">
    <property type="entry name" value="UBIQUILIN"/>
    <property type="match status" value="1"/>
</dbReference>
<reference evidence="2" key="1">
    <citation type="submission" date="2021-09" db="EMBL/GenBank/DDBJ databases">
        <authorList>
            <consortium name="AG Swart"/>
            <person name="Singh M."/>
            <person name="Singh A."/>
            <person name="Seah K."/>
            <person name="Emmerich C."/>
        </authorList>
    </citation>
    <scope>NUCLEOTIDE SEQUENCE</scope>
    <source>
        <strain evidence="2">ATCC30299</strain>
    </source>
</reference>
<keyword evidence="3" id="KW-1185">Reference proteome</keyword>
<dbReference type="InterPro" id="IPR029071">
    <property type="entry name" value="Ubiquitin-like_domsf"/>
</dbReference>
<dbReference type="Proteomes" id="UP001162131">
    <property type="component" value="Unassembled WGS sequence"/>
</dbReference>
<accession>A0AAU9IAI4</accession>
<protein>
    <recommendedName>
        <fullName evidence="1">Ubiquitin-like domain-containing protein</fullName>
    </recommendedName>
</protein>
<dbReference type="PROSITE" id="PS50053">
    <property type="entry name" value="UBIQUITIN_2"/>
    <property type="match status" value="2"/>
</dbReference>
<dbReference type="SUPFAM" id="SSF54236">
    <property type="entry name" value="Ubiquitin-like"/>
    <property type="match status" value="2"/>
</dbReference>
<dbReference type="EMBL" id="CAJZBQ010000003">
    <property type="protein sequence ID" value="CAG9310920.1"/>
    <property type="molecule type" value="Genomic_DNA"/>
</dbReference>
<dbReference type="InterPro" id="IPR000626">
    <property type="entry name" value="Ubiquitin-like_dom"/>
</dbReference>